<feature type="domain" description="Thioredoxin" evidence="1">
    <location>
        <begin position="17"/>
        <end position="129"/>
    </location>
</feature>
<dbReference type="SUPFAM" id="SSF52833">
    <property type="entry name" value="Thioredoxin-like"/>
    <property type="match status" value="1"/>
</dbReference>
<dbReference type="GO" id="GO:0015035">
    <property type="term" value="F:protein-disulfide reductase activity"/>
    <property type="evidence" value="ECO:0007669"/>
    <property type="project" value="TreeGrafter"/>
</dbReference>
<dbReference type="InterPro" id="IPR011990">
    <property type="entry name" value="TPR-like_helical_dom_sf"/>
</dbReference>
<dbReference type="GO" id="GO:0006950">
    <property type="term" value="P:response to stress"/>
    <property type="evidence" value="ECO:0007669"/>
    <property type="project" value="UniProtKB-ARBA"/>
</dbReference>
<dbReference type="Pfam" id="PF14559">
    <property type="entry name" value="TPR_19"/>
    <property type="match status" value="1"/>
</dbReference>
<dbReference type="SUPFAM" id="SSF48452">
    <property type="entry name" value="TPR-like"/>
    <property type="match status" value="1"/>
</dbReference>
<dbReference type="PANTHER" id="PTHR45663">
    <property type="entry name" value="GEO12009P1"/>
    <property type="match status" value="1"/>
</dbReference>
<dbReference type="Gene3D" id="3.40.30.10">
    <property type="entry name" value="Glutaredoxin"/>
    <property type="match status" value="1"/>
</dbReference>
<accession>A0A3B0SDE8</accession>
<proteinExistence type="predicted"/>
<organism evidence="2">
    <name type="scientific">hydrothermal vent metagenome</name>
    <dbReference type="NCBI Taxonomy" id="652676"/>
    <lineage>
        <taxon>unclassified sequences</taxon>
        <taxon>metagenomes</taxon>
        <taxon>ecological metagenomes</taxon>
    </lineage>
</organism>
<sequence>MQEYGGNADPSGGQQSQNTGALIKDTDMSTFMGDVIEKSMSVPVLVSFYSSWSENCKQLTPILEKVITQAGGAVHMVRIDFEKNQQLAVQMKIQSVPTVVVFSEQRPMDAFAGVKSEAEVKEFIARFAPEMQPSPVEQMIDQAAGLFEAGDFPAAGRIYSEALAQEPDNAPAIAGLAQSLIKMDDLENAGTVLNTVPAQHENHGAVLAARAALDMANQMAGLGDASALEQAIEADGDDHQARFNLALILWAKGEQDKAADHLLAIVGRDRSWNEDGARKQLLKFFEIAGLMDDFTVRTRKKLSSLLFS</sequence>
<dbReference type="InterPro" id="IPR036249">
    <property type="entry name" value="Thioredoxin-like_sf"/>
</dbReference>
<dbReference type="Gene3D" id="1.25.40.10">
    <property type="entry name" value="Tetratricopeptide repeat domain"/>
    <property type="match status" value="2"/>
</dbReference>
<dbReference type="Pfam" id="PF00085">
    <property type="entry name" value="Thioredoxin"/>
    <property type="match status" value="1"/>
</dbReference>
<gene>
    <name evidence="2" type="ORF">MNBD_ALPHA01-1800</name>
</gene>
<reference evidence="2" key="1">
    <citation type="submission" date="2018-06" db="EMBL/GenBank/DDBJ databases">
        <authorList>
            <person name="Zhirakovskaya E."/>
        </authorList>
    </citation>
    <scope>NUCLEOTIDE SEQUENCE</scope>
</reference>
<name>A0A3B0SDE8_9ZZZZ</name>
<dbReference type="EMBL" id="UOEJ01000188">
    <property type="protein sequence ID" value="VAW04321.1"/>
    <property type="molecule type" value="Genomic_DNA"/>
</dbReference>
<evidence type="ECO:0000313" key="2">
    <source>
        <dbReference type="EMBL" id="VAW04321.1"/>
    </source>
</evidence>
<dbReference type="Pfam" id="PF14561">
    <property type="entry name" value="TPR_20"/>
    <property type="match status" value="1"/>
</dbReference>
<dbReference type="InterPro" id="IPR013766">
    <property type="entry name" value="Thioredoxin_domain"/>
</dbReference>
<dbReference type="CDD" id="cd02956">
    <property type="entry name" value="ybbN"/>
    <property type="match status" value="1"/>
</dbReference>
<protein>
    <submittedName>
        <fullName evidence="2">FIG000875: Thioredoxin domain-containing protein EC-YbbN</fullName>
    </submittedName>
</protein>
<evidence type="ECO:0000259" key="1">
    <source>
        <dbReference type="PROSITE" id="PS51352"/>
    </source>
</evidence>
<dbReference type="GO" id="GO:0005737">
    <property type="term" value="C:cytoplasm"/>
    <property type="evidence" value="ECO:0007669"/>
    <property type="project" value="TreeGrafter"/>
</dbReference>
<dbReference type="PROSITE" id="PS51352">
    <property type="entry name" value="THIOREDOXIN_2"/>
    <property type="match status" value="1"/>
</dbReference>
<dbReference type="PANTHER" id="PTHR45663:SF11">
    <property type="entry name" value="GEO12009P1"/>
    <property type="match status" value="1"/>
</dbReference>
<dbReference type="AlphaFoldDB" id="A0A3B0SDE8"/>